<evidence type="ECO:0000313" key="3">
    <source>
        <dbReference type="Proteomes" id="UP000008363"/>
    </source>
</evidence>
<accession>K6VVL6</accession>
<dbReference type="EMBL" id="BAHC01000119">
    <property type="protein sequence ID" value="GAB90930.1"/>
    <property type="molecule type" value="Genomic_DNA"/>
</dbReference>
<dbReference type="AlphaFoldDB" id="K6VVL6"/>
<evidence type="ECO:0000313" key="2">
    <source>
        <dbReference type="EMBL" id="GAB90930.1"/>
    </source>
</evidence>
<protein>
    <submittedName>
        <fullName evidence="2">Uncharacterized protein</fullName>
    </submittedName>
</protein>
<organism evidence="2 3">
    <name type="scientific">Gordonia rhizosphera NBRC 16068</name>
    <dbReference type="NCBI Taxonomy" id="1108045"/>
    <lineage>
        <taxon>Bacteria</taxon>
        <taxon>Bacillati</taxon>
        <taxon>Actinomycetota</taxon>
        <taxon>Actinomycetes</taxon>
        <taxon>Mycobacteriales</taxon>
        <taxon>Gordoniaceae</taxon>
        <taxon>Gordonia</taxon>
    </lineage>
</organism>
<evidence type="ECO:0000256" key="1">
    <source>
        <dbReference type="SAM" id="MobiDB-lite"/>
    </source>
</evidence>
<name>K6VVL6_9ACTN</name>
<keyword evidence="3" id="KW-1185">Reference proteome</keyword>
<gene>
    <name evidence="2" type="ORF">GORHZ_119_00590</name>
</gene>
<feature type="compositionally biased region" description="Polar residues" evidence="1">
    <location>
        <begin position="57"/>
        <end position="78"/>
    </location>
</feature>
<dbReference type="Proteomes" id="UP000008363">
    <property type="component" value="Unassembled WGS sequence"/>
</dbReference>
<feature type="region of interest" description="Disordered" evidence="1">
    <location>
        <begin position="50"/>
        <end position="95"/>
    </location>
</feature>
<proteinExistence type="predicted"/>
<comment type="caution">
    <text evidence="2">The sequence shown here is derived from an EMBL/GenBank/DDBJ whole genome shotgun (WGS) entry which is preliminary data.</text>
</comment>
<reference evidence="2 3" key="1">
    <citation type="submission" date="2012-08" db="EMBL/GenBank/DDBJ databases">
        <title>Whole genome shotgun sequence of Gordonia rhizosphera NBRC 16068.</title>
        <authorList>
            <person name="Takarada H."/>
            <person name="Isaki S."/>
            <person name="Hosoyama A."/>
            <person name="Tsuchikane K."/>
            <person name="Katsumata H."/>
            <person name="Baba S."/>
            <person name="Ohji S."/>
            <person name="Yamazaki S."/>
            <person name="Fujita N."/>
        </authorList>
    </citation>
    <scope>NUCLEOTIDE SEQUENCE [LARGE SCALE GENOMIC DNA]</scope>
    <source>
        <strain evidence="2 3">NBRC 16068</strain>
    </source>
</reference>
<sequence>MNSTLPACPQIVQRLAILHDRGRVGHGTGDDEAADLALVDKRLHARNAITHEKPVTNCGNTPTDSARANTSNERSTPPGSARIRSPLTASEAEAD</sequence>